<dbReference type="PATRIC" id="fig|1280952.3.peg.3051"/>
<dbReference type="Proteomes" id="UP000024816">
    <property type="component" value="Unassembled WGS sequence"/>
</dbReference>
<reference evidence="1 2" key="1">
    <citation type="journal article" date="2014" name="Antonie Van Leeuwenhoek">
        <title>Hyphomonas beringensis sp. nov. and Hyphomonas chukchiensis sp. nov., isolated from surface seawater of the Bering Sea and Chukchi Sea.</title>
        <authorList>
            <person name="Li C."/>
            <person name="Lai Q."/>
            <person name="Li G."/>
            <person name="Dong C."/>
            <person name="Wang J."/>
            <person name="Liao Y."/>
            <person name="Shao Z."/>
        </authorList>
    </citation>
    <scope>NUCLEOTIDE SEQUENCE [LARGE SCALE GENOMIC DNA]</scope>
    <source>
        <strain evidence="1 2">VP2</strain>
    </source>
</reference>
<protein>
    <submittedName>
        <fullName evidence="1">Putative lipoprotein</fullName>
    </submittedName>
</protein>
<gene>
    <name evidence="1" type="ORF">HJA_15240</name>
</gene>
<dbReference type="eggNOG" id="ENOG50335J3">
    <property type="taxonomic scope" value="Bacteria"/>
</dbReference>
<sequence length="547" mass="57828">MKYLLTGVAAITMLTACGQKDKPEDVADSSGIVFSESKIPSISVQKGDAGTAAAALAAMSLETSGSGNVSWDGRDLKGATAVFTDVTLVSAGDDEDDGEGMSFDADEDSFDLDGADLKAAKMEFEGLAMKDGQATFSRLLMSDVSFVPTDPEEAETGSGKIGSIELVNPSPETAAWVASLFSEDEVADLPEGDALAFDKWAINDVDFRIDNPNGEQGTFTVGHIEVTGLKEQTAALMKLDGMTFDMFDPSEDAKMKFNLASIELRGADLGLLTDASEDAADPEEVSQMMNLASQDPANPGYESLAINGFNMDLAGVKIDMPKLVSAVGHDKKDSVVAVKTEPFKVSLTTDEGKYGEQLAGQLAMLGYESLELTGAGYQTYEPETDITTYAKGQNYWALKDGFRIDFGAKFAGAKAIAQAEQSDDPAAVLGDTLENMVLHNMELSLDDDGFLNRAFNAYAAQSGQDPQELRNQVTGMLAMAPMMAAGSGIDPELLTEASTALSSFVSDPKTLTIKLAPAEPLVMQTVAEMEDPSALTKEALGFSASNE</sequence>
<proteinExistence type="predicted"/>
<dbReference type="PROSITE" id="PS51257">
    <property type="entry name" value="PROKAR_LIPOPROTEIN"/>
    <property type="match status" value="1"/>
</dbReference>
<accession>A0A059F7Z2</accession>
<comment type="caution">
    <text evidence="1">The sequence shown here is derived from an EMBL/GenBank/DDBJ whole genome shotgun (WGS) entry which is preliminary data.</text>
</comment>
<name>A0A059F7Z2_9PROT</name>
<keyword evidence="1" id="KW-0449">Lipoprotein</keyword>
<dbReference type="EMBL" id="ARYJ01000012">
    <property type="protein sequence ID" value="KCZ86717.1"/>
    <property type="molecule type" value="Genomic_DNA"/>
</dbReference>
<dbReference type="STRING" id="1280952.HJA_15240"/>
<evidence type="ECO:0000313" key="1">
    <source>
        <dbReference type="EMBL" id="KCZ86717.1"/>
    </source>
</evidence>
<dbReference type="RefSeq" id="WP_035583790.1">
    <property type="nucleotide sequence ID" value="NZ_ARYJ01000012.1"/>
</dbReference>
<dbReference type="AlphaFoldDB" id="A0A059F7Z2"/>
<organism evidence="1 2">
    <name type="scientific">Hyphomonas jannaschiana VP2</name>
    <dbReference type="NCBI Taxonomy" id="1280952"/>
    <lineage>
        <taxon>Bacteria</taxon>
        <taxon>Pseudomonadati</taxon>
        <taxon>Pseudomonadota</taxon>
        <taxon>Alphaproteobacteria</taxon>
        <taxon>Hyphomonadales</taxon>
        <taxon>Hyphomonadaceae</taxon>
        <taxon>Hyphomonas</taxon>
    </lineage>
</organism>
<dbReference type="OrthoDB" id="7623969at2"/>
<evidence type="ECO:0000313" key="2">
    <source>
        <dbReference type="Proteomes" id="UP000024816"/>
    </source>
</evidence>
<keyword evidence="2" id="KW-1185">Reference proteome</keyword>